<accession>A0A4C1SYS8</accession>
<name>A0A4C1SYS8_EUMVA</name>
<dbReference type="Proteomes" id="UP000299102">
    <property type="component" value="Unassembled WGS sequence"/>
</dbReference>
<proteinExistence type="predicted"/>
<comment type="caution">
    <text evidence="1">The sequence shown here is derived from an EMBL/GenBank/DDBJ whole genome shotgun (WGS) entry which is preliminary data.</text>
</comment>
<dbReference type="AlphaFoldDB" id="A0A4C1SYS8"/>
<protein>
    <submittedName>
        <fullName evidence="1">Uncharacterized protein</fullName>
    </submittedName>
</protein>
<dbReference type="EMBL" id="BGZK01000024">
    <property type="protein sequence ID" value="GBP07085.1"/>
    <property type="molecule type" value="Genomic_DNA"/>
</dbReference>
<evidence type="ECO:0000313" key="1">
    <source>
        <dbReference type="EMBL" id="GBP07085.1"/>
    </source>
</evidence>
<keyword evidence="2" id="KW-1185">Reference proteome</keyword>
<sequence>MAMSSMLKEKEVADSSVVFVRPTKLEWLLFVLTMFAGGSKAFAETVEHSTEFGDAVNRRYERWQTEDASFTSPQFVYTKGVLRRCARKTEGQGARGGGRPYISFLIVEMRHRRRCEDERAAAAPPLYVEESRIAADCSDEPFLLSRLRLLKFLRESRFPSLGGVDREFRPICGTSTNKSIVQEIRFDSENVLW</sequence>
<gene>
    <name evidence="1" type="ORF">EVAR_4492_1</name>
</gene>
<organism evidence="1 2">
    <name type="scientific">Eumeta variegata</name>
    <name type="common">Bagworm moth</name>
    <name type="synonym">Eumeta japonica</name>
    <dbReference type="NCBI Taxonomy" id="151549"/>
    <lineage>
        <taxon>Eukaryota</taxon>
        <taxon>Metazoa</taxon>
        <taxon>Ecdysozoa</taxon>
        <taxon>Arthropoda</taxon>
        <taxon>Hexapoda</taxon>
        <taxon>Insecta</taxon>
        <taxon>Pterygota</taxon>
        <taxon>Neoptera</taxon>
        <taxon>Endopterygota</taxon>
        <taxon>Lepidoptera</taxon>
        <taxon>Glossata</taxon>
        <taxon>Ditrysia</taxon>
        <taxon>Tineoidea</taxon>
        <taxon>Psychidae</taxon>
        <taxon>Oiketicinae</taxon>
        <taxon>Eumeta</taxon>
    </lineage>
</organism>
<evidence type="ECO:0000313" key="2">
    <source>
        <dbReference type="Proteomes" id="UP000299102"/>
    </source>
</evidence>
<reference evidence="1 2" key="1">
    <citation type="journal article" date="2019" name="Commun. Biol.">
        <title>The bagworm genome reveals a unique fibroin gene that provides high tensile strength.</title>
        <authorList>
            <person name="Kono N."/>
            <person name="Nakamura H."/>
            <person name="Ohtoshi R."/>
            <person name="Tomita M."/>
            <person name="Numata K."/>
            <person name="Arakawa K."/>
        </authorList>
    </citation>
    <scope>NUCLEOTIDE SEQUENCE [LARGE SCALE GENOMIC DNA]</scope>
</reference>